<dbReference type="EMBL" id="JAYMGO010000020">
    <property type="protein sequence ID" value="KAL1253927.1"/>
    <property type="molecule type" value="Genomic_DNA"/>
</dbReference>
<name>A0ABR3LM32_9TELE</name>
<accession>A0ABR3LM32</accession>
<organism evidence="2 3">
    <name type="scientific">Cirrhinus molitorella</name>
    <name type="common">mud carp</name>
    <dbReference type="NCBI Taxonomy" id="172907"/>
    <lineage>
        <taxon>Eukaryota</taxon>
        <taxon>Metazoa</taxon>
        <taxon>Chordata</taxon>
        <taxon>Craniata</taxon>
        <taxon>Vertebrata</taxon>
        <taxon>Euteleostomi</taxon>
        <taxon>Actinopterygii</taxon>
        <taxon>Neopterygii</taxon>
        <taxon>Teleostei</taxon>
        <taxon>Ostariophysi</taxon>
        <taxon>Cypriniformes</taxon>
        <taxon>Cyprinidae</taxon>
        <taxon>Labeoninae</taxon>
        <taxon>Labeonini</taxon>
        <taxon>Cirrhinus</taxon>
    </lineage>
</organism>
<gene>
    <name evidence="2" type="ORF">QQF64_016156</name>
</gene>
<evidence type="ECO:0000313" key="2">
    <source>
        <dbReference type="EMBL" id="KAL1253927.1"/>
    </source>
</evidence>
<proteinExistence type="predicted"/>
<evidence type="ECO:0000313" key="3">
    <source>
        <dbReference type="Proteomes" id="UP001558613"/>
    </source>
</evidence>
<sequence>MAWPWPLEVALEERTPAQALEDWTGPAETKETQGGMDRTSGDEGDSGVLDGTSGDEGDSGVLDRTSGDEGDTGGLDGTNGDEGDSGGHGRDQRR</sequence>
<reference evidence="2 3" key="1">
    <citation type="submission" date="2023-09" db="EMBL/GenBank/DDBJ databases">
        <authorList>
            <person name="Wang M."/>
        </authorList>
    </citation>
    <scope>NUCLEOTIDE SEQUENCE [LARGE SCALE GENOMIC DNA]</scope>
    <source>
        <strain evidence="2">GT-2023</strain>
        <tissue evidence="2">Liver</tissue>
    </source>
</reference>
<evidence type="ECO:0000256" key="1">
    <source>
        <dbReference type="SAM" id="MobiDB-lite"/>
    </source>
</evidence>
<comment type="caution">
    <text evidence="2">The sequence shown here is derived from an EMBL/GenBank/DDBJ whole genome shotgun (WGS) entry which is preliminary data.</text>
</comment>
<feature type="region of interest" description="Disordered" evidence="1">
    <location>
        <begin position="1"/>
        <end position="94"/>
    </location>
</feature>
<keyword evidence="3" id="KW-1185">Reference proteome</keyword>
<dbReference type="Proteomes" id="UP001558613">
    <property type="component" value="Unassembled WGS sequence"/>
</dbReference>
<feature type="compositionally biased region" description="Basic and acidic residues" evidence="1">
    <location>
        <begin position="85"/>
        <end position="94"/>
    </location>
</feature>
<protein>
    <submittedName>
        <fullName evidence="2">Uncharacterized protein</fullName>
    </submittedName>
</protein>